<protein>
    <submittedName>
        <fullName evidence="2">Uncharacterized protein</fullName>
    </submittedName>
</protein>
<evidence type="ECO:0000313" key="2">
    <source>
        <dbReference type="EMBL" id="CAL1528577.1"/>
    </source>
</evidence>
<proteinExistence type="predicted"/>
<feature type="non-terminal residue" evidence="2">
    <location>
        <position position="150"/>
    </location>
</feature>
<feature type="chain" id="PRO_5043965573" evidence="1">
    <location>
        <begin position="19"/>
        <end position="150"/>
    </location>
</feature>
<comment type="caution">
    <text evidence="2">The sequence shown here is derived from an EMBL/GenBank/DDBJ whole genome shotgun (WGS) entry which is preliminary data.</text>
</comment>
<dbReference type="AlphaFoldDB" id="A0AAV2H4H0"/>
<accession>A0AAV2H4H0</accession>
<feature type="signal peptide" evidence="1">
    <location>
        <begin position="1"/>
        <end position="18"/>
    </location>
</feature>
<dbReference type="Proteomes" id="UP001497497">
    <property type="component" value="Unassembled WGS sequence"/>
</dbReference>
<keyword evidence="3" id="KW-1185">Reference proteome</keyword>
<name>A0AAV2H4H0_LYMST</name>
<dbReference type="EMBL" id="CAXITT010000034">
    <property type="protein sequence ID" value="CAL1528577.1"/>
    <property type="molecule type" value="Genomic_DNA"/>
</dbReference>
<reference evidence="2 3" key="1">
    <citation type="submission" date="2024-04" db="EMBL/GenBank/DDBJ databases">
        <authorList>
            <consortium name="Genoscope - CEA"/>
            <person name="William W."/>
        </authorList>
    </citation>
    <scope>NUCLEOTIDE SEQUENCE [LARGE SCALE GENOMIC DNA]</scope>
</reference>
<evidence type="ECO:0000313" key="3">
    <source>
        <dbReference type="Proteomes" id="UP001497497"/>
    </source>
</evidence>
<evidence type="ECO:0000256" key="1">
    <source>
        <dbReference type="SAM" id="SignalP"/>
    </source>
</evidence>
<organism evidence="2 3">
    <name type="scientific">Lymnaea stagnalis</name>
    <name type="common">Great pond snail</name>
    <name type="synonym">Helix stagnalis</name>
    <dbReference type="NCBI Taxonomy" id="6523"/>
    <lineage>
        <taxon>Eukaryota</taxon>
        <taxon>Metazoa</taxon>
        <taxon>Spiralia</taxon>
        <taxon>Lophotrochozoa</taxon>
        <taxon>Mollusca</taxon>
        <taxon>Gastropoda</taxon>
        <taxon>Heterobranchia</taxon>
        <taxon>Euthyneura</taxon>
        <taxon>Panpulmonata</taxon>
        <taxon>Hygrophila</taxon>
        <taxon>Lymnaeoidea</taxon>
        <taxon>Lymnaeidae</taxon>
        <taxon>Lymnaea</taxon>
    </lineage>
</organism>
<gene>
    <name evidence="2" type="ORF">GSLYS_00002747001</name>
</gene>
<keyword evidence="1" id="KW-0732">Signal</keyword>
<sequence>MQPSVMIMVCLLVVTCKSDLSLIVHYNELSSWLVSLDNYHLDRFLQCLCLETSIECNIGLNTRSGYATGMDVRTRNQSAATSQFFNRYVCTFFYSNHSVVCKRQSREFYDNNTALFLVDSSSMCQLNCVEWSWTFQQTVSIYKINNNTDI</sequence>